<feature type="region of interest" description="Disordered" evidence="1">
    <location>
        <begin position="525"/>
        <end position="544"/>
    </location>
</feature>
<dbReference type="Proteomes" id="UP001296104">
    <property type="component" value="Unassembled WGS sequence"/>
</dbReference>
<feature type="region of interest" description="Disordered" evidence="1">
    <location>
        <begin position="347"/>
        <end position="379"/>
    </location>
</feature>
<dbReference type="CDD" id="cd18724">
    <property type="entry name" value="PIN_LabA-like"/>
    <property type="match status" value="1"/>
</dbReference>
<feature type="compositionally biased region" description="Basic residues" evidence="1">
    <location>
        <begin position="142"/>
        <end position="152"/>
    </location>
</feature>
<dbReference type="InterPro" id="IPR007681">
    <property type="entry name" value="Mog1"/>
</dbReference>
<accession>A0AAI9E6U6</accession>
<keyword evidence="3" id="KW-1185">Reference proteome</keyword>
<sequence length="671" mass="72316">MSTLTETTRAWDFSTVFDYINAVSPKAGHQPPPAARDVSFDVPKHAPTQAVDSFDEDAANSSTRLGNLTKVWQFLGVPIPPPDAAPTAEGAHDIVSAKHDYASDGAAYTSKHNSSKVTFQWSSGTDEEEPVASPTAQPLTRTQKKRARRKANKNTSQSEDSLVQRLGAVSESEAGKLTKNTPARKASAHVVLPAPQTSLPAPGGSEVAADARDNYKKGMSETDAQSNQYTAADSKKLHTPAGNSHNHAPTINSPRSKTTPAGNIPDEDAINAVAQAAACIQQDLLPPSAPSTPKMHNKQPNAAKRTPAQQTPNKALSPTAAKQTPQSLASNGIAATHFIPASVQPAQNAKNPLPQQSVPTGPAAHAVAPGNKGKGTKPFYTIEPKTIRTGEARNFALFNKIMNNFPEDFKHLVSPANMTTHNNNPDGIHVFVDASNIFIGFLDELKHLRGIPANTYLPLPQLSFDGLALLMERRRPVAKRWLAGTTPHMAAFDKAEAVGYKCLIMEKVHKAKQLTPRQIYFQNLDARSHGKRPNRAPPCNNVLDGYRSPSSANRGIGSGSASGTDAPQYAPPAMVEQGVDELLHLQMATSILSSKTPGTMVLATGDAAIAEYSNGFMYYAELALEAGWTVELVSWSKNIASAYKDSQWTRHWGDRFRITYLDHYAEELLDM</sequence>
<feature type="compositionally biased region" description="Polar residues" evidence="1">
    <location>
        <begin position="307"/>
        <end position="327"/>
    </location>
</feature>
<dbReference type="GO" id="GO:0005634">
    <property type="term" value="C:nucleus"/>
    <property type="evidence" value="ECO:0007669"/>
    <property type="project" value="TreeGrafter"/>
</dbReference>
<evidence type="ECO:0000256" key="1">
    <source>
        <dbReference type="SAM" id="MobiDB-lite"/>
    </source>
</evidence>
<reference evidence="2" key="1">
    <citation type="submission" date="2023-11" db="EMBL/GenBank/DDBJ databases">
        <authorList>
            <person name="Alioto T."/>
            <person name="Alioto T."/>
            <person name="Gomez Garrido J."/>
        </authorList>
    </citation>
    <scope>NUCLEOTIDE SEQUENCE</scope>
</reference>
<dbReference type="PANTHER" id="PTHR15837:SF5">
    <property type="entry name" value="NYN DOMAIN-CONTAINING PROTEIN"/>
    <property type="match status" value="1"/>
</dbReference>
<feature type="region of interest" description="Disordered" evidence="1">
    <location>
        <begin position="236"/>
        <end position="265"/>
    </location>
</feature>
<feature type="compositionally biased region" description="Polar residues" evidence="1">
    <location>
        <begin position="241"/>
        <end position="261"/>
    </location>
</feature>
<dbReference type="GO" id="GO:0031267">
    <property type="term" value="F:small GTPase binding"/>
    <property type="evidence" value="ECO:0007669"/>
    <property type="project" value="TreeGrafter"/>
</dbReference>
<evidence type="ECO:0008006" key="4">
    <source>
        <dbReference type="Google" id="ProtNLM"/>
    </source>
</evidence>
<gene>
    <name evidence="2" type="ORF">LECACI_7A002569</name>
</gene>
<feature type="region of interest" description="Disordered" evidence="1">
    <location>
        <begin position="120"/>
        <end position="208"/>
    </location>
</feature>
<feature type="compositionally biased region" description="Polar residues" evidence="1">
    <location>
        <begin position="347"/>
        <end position="359"/>
    </location>
</feature>
<name>A0AAI9E6U6_9PEZI</name>
<feature type="region of interest" description="Disordered" evidence="1">
    <location>
        <begin position="284"/>
        <end position="327"/>
    </location>
</feature>
<proteinExistence type="predicted"/>
<evidence type="ECO:0000313" key="2">
    <source>
        <dbReference type="EMBL" id="CAK3908080.1"/>
    </source>
</evidence>
<dbReference type="GO" id="GO:0006606">
    <property type="term" value="P:protein import into nucleus"/>
    <property type="evidence" value="ECO:0007669"/>
    <property type="project" value="TreeGrafter"/>
</dbReference>
<dbReference type="EMBL" id="CAVMBE010000011">
    <property type="protein sequence ID" value="CAK3908080.1"/>
    <property type="molecule type" value="Genomic_DNA"/>
</dbReference>
<organism evidence="2 3">
    <name type="scientific">Lecanosticta acicola</name>
    <dbReference type="NCBI Taxonomy" id="111012"/>
    <lineage>
        <taxon>Eukaryota</taxon>
        <taxon>Fungi</taxon>
        <taxon>Dikarya</taxon>
        <taxon>Ascomycota</taxon>
        <taxon>Pezizomycotina</taxon>
        <taxon>Dothideomycetes</taxon>
        <taxon>Dothideomycetidae</taxon>
        <taxon>Mycosphaerellales</taxon>
        <taxon>Mycosphaerellaceae</taxon>
        <taxon>Lecanosticta</taxon>
    </lineage>
</organism>
<dbReference type="GO" id="GO:0005085">
    <property type="term" value="F:guanyl-nucleotide exchange factor activity"/>
    <property type="evidence" value="ECO:0007669"/>
    <property type="project" value="TreeGrafter"/>
</dbReference>
<protein>
    <recommendedName>
        <fullName evidence="4">NYN domain-containing protein</fullName>
    </recommendedName>
</protein>
<dbReference type="AlphaFoldDB" id="A0AAI9E6U6"/>
<comment type="caution">
    <text evidence="2">The sequence shown here is derived from an EMBL/GenBank/DDBJ whole genome shotgun (WGS) entry which is preliminary data.</text>
</comment>
<dbReference type="PANTHER" id="PTHR15837">
    <property type="entry name" value="RAN GUANINE NUCLEOTIDE RELEASE FACTOR"/>
    <property type="match status" value="1"/>
</dbReference>
<evidence type="ECO:0000313" key="3">
    <source>
        <dbReference type="Proteomes" id="UP001296104"/>
    </source>
</evidence>